<dbReference type="AlphaFoldDB" id="A0A9X3ECR6"/>
<feature type="transmembrane region" description="Helical" evidence="2">
    <location>
        <begin position="116"/>
        <end position="138"/>
    </location>
</feature>
<feature type="compositionally biased region" description="Low complexity" evidence="1">
    <location>
        <begin position="69"/>
        <end position="83"/>
    </location>
</feature>
<keyword evidence="6" id="KW-1185">Reference proteome</keyword>
<feature type="transmembrane region" description="Helical" evidence="2">
    <location>
        <begin position="87"/>
        <end position="110"/>
    </location>
</feature>
<gene>
    <name evidence="5" type="ORF">OSH07_15175</name>
</gene>
<dbReference type="SUPFAM" id="SSF54427">
    <property type="entry name" value="NTF2-like"/>
    <property type="match status" value="1"/>
</dbReference>
<evidence type="ECO:0000256" key="3">
    <source>
        <dbReference type="SAM" id="SignalP"/>
    </source>
</evidence>
<name>A0A9X3ECR6_9HYPH</name>
<feature type="compositionally biased region" description="Low complexity" evidence="1">
    <location>
        <begin position="38"/>
        <end position="59"/>
    </location>
</feature>
<reference evidence="5" key="1">
    <citation type="submission" date="2022-11" db="EMBL/GenBank/DDBJ databases">
        <title>Biodiversity and phylogenetic relationships of bacteria.</title>
        <authorList>
            <person name="Machado R.A.R."/>
            <person name="Bhat A."/>
            <person name="Loulou A."/>
            <person name="Kallel S."/>
        </authorList>
    </citation>
    <scope>NUCLEOTIDE SEQUENCE</scope>
    <source>
        <strain evidence="5">K-TC2</strain>
    </source>
</reference>
<keyword evidence="2" id="KW-0472">Membrane</keyword>
<dbReference type="Gene3D" id="3.10.450.240">
    <property type="match status" value="1"/>
</dbReference>
<evidence type="ECO:0000313" key="5">
    <source>
        <dbReference type="EMBL" id="MCX5570550.1"/>
    </source>
</evidence>
<feature type="domain" description="Tim44-like" evidence="4">
    <location>
        <begin position="204"/>
        <end position="347"/>
    </location>
</feature>
<sequence length="348" mass="35568">MFFGKRTPGFLAMVGIATAMSFAVVDDADARRGGSFGSRGARTFQAPATTPTAPSAAQPVQRSMTQPTAGQATNAARPAAQQASRPGFLGGLGGSMLGGLMMGGLIGMLLGNGLGGMAGAFGFILQIALLAIAAMFLFRFLGNRNRTAGASAGMAGAAPAGMARGMTPDAPAADAPQAAARNGLGSGFGGFGGLGGFGSGAKPARPANAMNANDEVGITGGDLDAFQKLLGEVQGAFGREDYATLRQHTTPEIMSYLSEELSQNATSGQRNDVTDVTLLQGDLAEAWSEGDTDYATVAMRYESRDVMRDRTTGAILSGDADAPTETTEIWTFTRQAGGEWKLSAIQEA</sequence>
<dbReference type="Proteomes" id="UP001144805">
    <property type="component" value="Unassembled WGS sequence"/>
</dbReference>
<evidence type="ECO:0000256" key="1">
    <source>
        <dbReference type="SAM" id="MobiDB-lite"/>
    </source>
</evidence>
<keyword evidence="2" id="KW-0812">Transmembrane</keyword>
<feature type="signal peptide" evidence="3">
    <location>
        <begin position="1"/>
        <end position="23"/>
    </location>
</feature>
<dbReference type="EMBL" id="JAPKNK010000006">
    <property type="protein sequence ID" value="MCX5570550.1"/>
    <property type="molecule type" value="Genomic_DNA"/>
</dbReference>
<dbReference type="RefSeq" id="WP_266339514.1">
    <property type="nucleotide sequence ID" value="NZ_JAPKNK010000006.1"/>
</dbReference>
<dbReference type="PANTHER" id="PTHR41542">
    <property type="entry name" value="BLL5807 PROTEIN"/>
    <property type="match status" value="1"/>
</dbReference>
<dbReference type="PANTHER" id="PTHR41542:SF1">
    <property type="entry name" value="BLL5807 PROTEIN"/>
    <property type="match status" value="1"/>
</dbReference>
<dbReference type="InterPro" id="IPR032710">
    <property type="entry name" value="NTF2-like_dom_sf"/>
</dbReference>
<dbReference type="InterPro" id="IPR007379">
    <property type="entry name" value="Tim44-like_dom"/>
</dbReference>
<keyword evidence="2" id="KW-1133">Transmembrane helix</keyword>
<protein>
    <submittedName>
        <fullName evidence="5">Tim44 domain-containing protein</fullName>
    </submittedName>
</protein>
<comment type="caution">
    <text evidence="5">The sequence shown here is derived from an EMBL/GenBank/DDBJ whole genome shotgun (WGS) entry which is preliminary data.</text>
</comment>
<evidence type="ECO:0000259" key="4">
    <source>
        <dbReference type="SMART" id="SM00978"/>
    </source>
</evidence>
<feature type="region of interest" description="Disordered" evidence="1">
    <location>
        <begin position="36"/>
        <end position="84"/>
    </location>
</feature>
<evidence type="ECO:0000313" key="6">
    <source>
        <dbReference type="Proteomes" id="UP001144805"/>
    </source>
</evidence>
<organism evidence="5 6">
    <name type="scientific">Kaistia nematophila</name>
    <dbReference type="NCBI Taxonomy" id="2994654"/>
    <lineage>
        <taxon>Bacteria</taxon>
        <taxon>Pseudomonadati</taxon>
        <taxon>Pseudomonadota</taxon>
        <taxon>Alphaproteobacteria</taxon>
        <taxon>Hyphomicrobiales</taxon>
        <taxon>Kaistiaceae</taxon>
        <taxon>Kaistia</taxon>
    </lineage>
</organism>
<keyword evidence="3" id="KW-0732">Signal</keyword>
<dbReference type="SMART" id="SM00978">
    <property type="entry name" value="Tim44"/>
    <property type="match status" value="1"/>
</dbReference>
<feature type="chain" id="PRO_5040949716" evidence="3">
    <location>
        <begin position="24"/>
        <end position="348"/>
    </location>
</feature>
<evidence type="ECO:0000256" key="2">
    <source>
        <dbReference type="SAM" id="Phobius"/>
    </source>
</evidence>
<dbReference type="Pfam" id="PF04280">
    <property type="entry name" value="Tim44"/>
    <property type="match status" value="1"/>
</dbReference>
<proteinExistence type="predicted"/>
<accession>A0A9X3ECR6</accession>